<evidence type="ECO:0000313" key="3">
    <source>
        <dbReference type="Proteomes" id="UP000674179"/>
    </source>
</evidence>
<comment type="caution">
    <text evidence="2">The sequence shown here is derived from an EMBL/GenBank/DDBJ whole genome shotgun (WGS) entry which is preliminary data.</text>
</comment>
<feature type="compositionally biased region" description="Basic and acidic residues" evidence="1">
    <location>
        <begin position="677"/>
        <end position="696"/>
    </location>
</feature>
<keyword evidence="3" id="KW-1185">Reference proteome</keyword>
<evidence type="ECO:0000256" key="1">
    <source>
        <dbReference type="SAM" id="MobiDB-lite"/>
    </source>
</evidence>
<protein>
    <submittedName>
        <fullName evidence="2">Uncharacterized protein</fullName>
    </submittedName>
</protein>
<dbReference type="KEGG" id="lenr:94173641"/>
<dbReference type="Proteomes" id="UP000674179">
    <property type="component" value="Chromosome 19"/>
</dbReference>
<proteinExistence type="predicted"/>
<feature type="region of interest" description="Disordered" evidence="1">
    <location>
        <begin position="1003"/>
        <end position="1055"/>
    </location>
</feature>
<feature type="compositionally biased region" description="Low complexity" evidence="1">
    <location>
        <begin position="666"/>
        <end position="676"/>
    </location>
</feature>
<dbReference type="EMBL" id="JAFHKP010000019">
    <property type="protein sequence ID" value="KAG5481229.1"/>
    <property type="molecule type" value="Genomic_DNA"/>
</dbReference>
<feature type="compositionally biased region" description="Low complexity" evidence="1">
    <location>
        <begin position="294"/>
        <end position="326"/>
    </location>
</feature>
<feature type="region of interest" description="Disordered" evidence="1">
    <location>
        <begin position="232"/>
        <end position="258"/>
    </location>
</feature>
<feature type="compositionally biased region" description="Pro residues" evidence="1">
    <location>
        <begin position="714"/>
        <end position="728"/>
    </location>
</feature>
<dbReference type="RefSeq" id="XP_067693726.1">
    <property type="nucleotide sequence ID" value="XM_067838131.1"/>
</dbReference>
<feature type="region of interest" description="Disordered" evidence="1">
    <location>
        <begin position="13"/>
        <end position="32"/>
    </location>
</feature>
<feature type="compositionally biased region" description="Basic residues" evidence="1">
    <location>
        <begin position="1274"/>
        <end position="1285"/>
    </location>
</feature>
<feature type="compositionally biased region" description="Acidic residues" evidence="1">
    <location>
        <begin position="450"/>
        <end position="463"/>
    </location>
</feature>
<gene>
    <name evidence="2" type="ORF">CUR178_06461</name>
</gene>
<reference evidence="2 3" key="1">
    <citation type="submission" date="2021-02" db="EMBL/GenBank/DDBJ databases">
        <title>Leishmania (Mundinia) enrietti genome sequencing and assembly.</title>
        <authorList>
            <person name="Almutairi H."/>
            <person name="Gatherer D."/>
        </authorList>
    </citation>
    <scope>NUCLEOTIDE SEQUENCE [LARGE SCALE GENOMIC DNA]</scope>
    <source>
        <strain evidence="2">CUR178</strain>
    </source>
</reference>
<feature type="compositionally biased region" description="Low complexity" evidence="1">
    <location>
        <begin position="929"/>
        <end position="948"/>
    </location>
</feature>
<organism evidence="2 3">
    <name type="scientific">Leishmania enriettii</name>
    <dbReference type="NCBI Taxonomy" id="5663"/>
    <lineage>
        <taxon>Eukaryota</taxon>
        <taxon>Discoba</taxon>
        <taxon>Euglenozoa</taxon>
        <taxon>Kinetoplastea</taxon>
        <taxon>Metakinetoplastina</taxon>
        <taxon>Trypanosomatida</taxon>
        <taxon>Trypanosomatidae</taxon>
        <taxon>Leishmaniinae</taxon>
        <taxon>Leishmania</taxon>
    </lineage>
</organism>
<feature type="region of interest" description="Disordered" evidence="1">
    <location>
        <begin position="1247"/>
        <end position="1302"/>
    </location>
</feature>
<dbReference type="GeneID" id="94173641"/>
<feature type="region of interest" description="Disordered" evidence="1">
    <location>
        <begin position="274"/>
        <end position="333"/>
    </location>
</feature>
<feature type="region of interest" description="Disordered" evidence="1">
    <location>
        <begin position="425"/>
        <end position="511"/>
    </location>
</feature>
<dbReference type="OrthoDB" id="267993at2759"/>
<feature type="compositionally biased region" description="Polar residues" evidence="1">
    <location>
        <begin position="468"/>
        <end position="497"/>
    </location>
</feature>
<feature type="region of interest" description="Disordered" evidence="1">
    <location>
        <begin position="1325"/>
        <end position="1364"/>
    </location>
</feature>
<feature type="region of interest" description="Disordered" evidence="1">
    <location>
        <begin position="874"/>
        <end position="953"/>
    </location>
</feature>
<name>A0A836GW50_LEIEN</name>
<accession>A0A836GW50</accession>
<feature type="region of interest" description="Disordered" evidence="1">
    <location>
        <begin position="666"/>
        <end position="728"/>
    </location>
</feature>
<sequence length="1364" mass="142311">MLRRTFFRCCRLGAMRPPGPKGPNRRSSSAPYTIGGKNHDCCADRRVHVALPLLALVASSIPAASNKVSCAWLRGRDAVSLTSTGSVACQRRSISFSYCSSVPCVRFDVSTERLARATAQPTLPASANIFMIDVRKSHRKSKRVNPKSAMSSVITAHRAEAQKAKEELNKDDAYTPPLIFLFKTDDTKKQAERRQEQMDAQLDALGAFGEFRVCVLDGIKSRQWTRYIDPPTVKEKAAPGQAEAASSGGAPDTTSAPSVIGAALDPTIAYASGTGDAPASPFPPARAVAVGRGASPPDAPEASAAAVSPRLSAGGAAAEAGKQADGVEGDDEVEWEEVEIEEFEEEVEGDDSVGGRSSVGADHDAGAAALCEAHTCEGGSAVLATPTDTAATIAHAEAHEKKGITAPSTAKKSVNPVWAHVTSKVQGGDSVAGATSPVAATEVSPRDREDADEEAVDVEDLDCGDVATNATSPAVPNLAANATNKQQSLPERTSKASSVDIPNASQWSAPDRNRCDNVFLATAHAPPSAEVAVEAAPLKRSTGAEALTSLEELEEFDIDALLGETADADTPAEAAVSASADGVPGAWSTMTTEEAEPAAAEHVAAASVACDDGFTAVREDEVREAEEAARSGSATAFSSRTAEAAAAARCLTEVTKEDVMACAAAGAAGEGPASTACDRDSAESKVQEKDSEKEAETTTDAEDCSSSPSLTVTTPPPPVRPPKPSTPMPVYPQVPSRLYYGATTVYLSDRAYVELPATANVLVIDQLDWDDAHLAAIDAALEQVDPVAGHVLLYPGAYAPQSEHVMGDMNAYRRSLLPFIFVFRTQLSAEIAMAVQRRLTNALHVRPTLGSNAQQSLVIGQNDRTSVCVLSAAESEKGGENPMLAPQSRKAAPASTESSPVKPAAVRHATVAGAVAAPRHEVDAPIRKQSTTTAASAPASALPQTPSAVMQAEQRGGCTESEAGDAVQHLRNILSRISSDASSERKAAVEVQPQISVLGASSVRGSTDRAQPACTCPAESSDARMTGTGDSGEASREHVAASTVGGDAEPSQPPRLAYASSRLSPEAAAPFFYARAGVDAAGGVAAVRSELPKATLPDEEHGSAAMIKRGLFHFGAIAFGKDNGYYKAAEAAVPRRRQAPGPGWGEKDAGDEVDDELNAACAADGAATSSALGNVSDLGLYPVSESVAAARAEAARNSSQGGGGSPFSDEEIAKIEEEIILAQFKKMERKEKRIEARRAMREKAKEANASLSCRSSTVLSPSPPCVPSVSSSTKRSRTLQKRWRGIRNASDSSKATATPREQELAEDKLLEDFISGLLVSNIRSKRPKVKATVSIPSAPSRGLGHSASRTLVKADSSTRERRQR</sequence>
<evidence type="ECO:0000313" key="2">
    <source>
        <dbReference type="EMBL" id="KAG5481229.1"/>
    </source>
</evidence>